<keyword evidence="3" id="KW-1185">Reference proteome</keyword>
<sequence>MYRERLVNTQVHSNSARRLQRLLLDYHDFRQHKAAHPLHPDTFVVADWQAERLKATHRDLYEHPGYHTGLEFLLTDLYAPAGMTHRDDNIDRVFPKMVKWLPDNLLDTFAGLVELNLLTQRLDLELAEQFVSKGLRTESLSAEQYCAAYREGNQQPARERQIELVAEVGQQLDRYVRNRTLGWLLTMTRTPADMADLSDLHDFLHRGYNAFRKMDDVNTLIDRLVIRERRVMENILTGHPEPFRLPGDL</sequence>
<dbReference type="InterPro" id="IPR058063">
    <property type="entry name" value="FFLEE_fam"/>
</dbReference>
<protein>
    <recommendedName>
        <fullName evidence="1">DUF8198 domain-containing protein</fullName>
    </recommendedName>
</protein>
<gene>
    <name evidence="2" type="ORF">D777_02625</name>
</gene>
<dbReference type="EMBL" id="ANIE01000007">
    <property type="protein sequence ID" value="KEF30683.1"/>
    <property type="molecule type" value="Genomic_DNA"/>
</dbReference>
<evidence type="ECO:0000313" key="3">
    <source>
        <dbReference type="Proteomes" id="UP000035057"/>
    </source>
</evidence>
<dbReference type="STRING" id="1137280.D777_02625"/>
<accession>A0A072N183</accession>
<feature type="domain" description="DUF8198" evidence="1">
    <location>
        <begin position="29"/>
        <end position="242"/>
    </location>
</feature>
<name>A0A072N183_9GAMM</name>
<evidence type="ECO:0000313" key="2">
    <source>
        <dbReference type="EMBL" id="KEF30683.1"/>
    </source>
</evidence>
<organism evidence="2 3">
    <name type="scientific">Marinobacter nitratireducens</name>
    <dbReference type="NCBI Taxonomy" id="1137280"/>
    <lineage>
        <taxon>Bacteria</taxon>
        <taxon>Pseudomonadati</taxon>
        <taxon>Pseudomonadota</taxon>
        <taxon>Gammaproteobacteria</taxon>
        <taxon>Pseudomonadales</taxon>
        <taxon>Marinobacteraceae</taxon>
        <taxon>Marinobacter</taxon>
    </lineage>
</organism>
<dbReference type="AlphaFoldDB" id="A0A072N183"/>
<dbReference type="NCBIfam" id="NF047641">
    <property type="entry name" value="FFLEE_fam"/>
    <property type="match status" value="1"/>
</dbReference>
<dbReference type="InterPro" id="IPR058511">
    <property type="entry name" value="DUF8198"/>
</dbReference>
<dbReference type="OrthoDB" id="7957365at2"/>
<dbReference type="RefSeq" id="WP_036132534.1">
    <property type="nucleotide sequence ID" value="NZ_ANIE01000007.1"/>
</dbReference>
<dbReference type="Pfam" id="PF26621">
    <property type="entry name" value="DUF8198"/>
    <property type="match status" value="1"/>
</dbReference>
<evidence type="ECO:0000259" key="1">
    <source>
        <dbReference type="Pfam" id="PF26621"/>
    </source>
</evidence>
<dbReference type="PATRIC" id="fig|1137280.3.peg.2442"/>
<reference evidence="2 3" key="1">
    <citation type="submission" date="2012-12" db="EMBL/GenBank/DDBJ databases">
        <title>Genome assembly of Marinobacter sp. AK21.</title>
        <authorList>
            <person name="Khatri I."/>
            <person name="Kumar R."/>
            <person name="Vaidya B."/>
            <person name="Subramanian S."/>
            <person name="Pinnaka A."/>
        </authorList>
    </citation>
    <scope>NUCLEOTIDE SEQUENCE [LARGE SCALE GENOMIC DNA]</scope>
    <source>
        <strain evidence="2 3">AK21</strain>
    </source>
</reference>
<comment type="caution">
    <text evidence="2">The sequence shown here is derived from an EMBL/GenBank/DDBJ whole genome shotgun (WGS) entry which is preliminary data.</text>
</comment>
<dbReference type="Proteomes" id="UP000035057">
    <property type="component" value="Unassembled WGS sequence"/>
</dbReference>
<proteinExistence type="predicted"/>